<dbReference type="Pfam" id="PF02423">
    <property type="entry name" value="OCD_Mu_crystall"/>
    <property type="match status" value="1"/>
</dbReference>
<accession>A0A1D7VGW4</accession>
<dbReference type="SUPFAM" id="SSF51735">
    <property type="entry name" value="NAD(P)-binding Rossmann-fold domains"/>
    <property type="match status" value="1"/>
</dbReference>
<dbReference type="PANTHER" id="PTHR13812">
    <property type="entry name" value="KETIMINE REDUCTASE MU-CRYSTALLIN"/>
    <property type="match status" value="1"/>
</dbReference>
<dbReference type="Proteomes" id="UP000094094">
    <property type="component" value="Chromosome"/>
</dbReference>
<dbReference type="KEGG" id="slc:SL103_06900"/>
<dbReference type="PANTHER" id="PTHR13812:SF19">
    <property type="entry name" value="KETIMINE REDUCTASE MU-CRYSTALLIN"/>
    <property type="match status" value="1"/>
</dbReference>
<dbReference type="EMBL" id="CP017157">
    <property type="protein sequence ID" value="AOP46003.1"/>
    <property type="molecule type" value="Genomic_DNA"/>
</dbReference>
<dbReference type="OrthoDB" id="4311033at2"/>
<dbReference type="Gene3D" id="3.30.1780.10">
    <property type="entry name" value="ornithine cyclodeaminase, domain 1"/>
    <property type="match status" value="1"/>
</dbReference>
<gene>
    <name evidence="1" type="ORF">SL103_06900</name>
</gene>
<dbReference type="InterPro" id="IPR023401">
    <property type="entry name" value="ODC_N"/>
</dbReference>
<dbReference type="Gene3D" id="3.40.50.720">
    <property type="entry name" value="NAD(P)-binding Rossmann-like Domain"/>
    <property type="match status" value="1"/>
</dbReference>
<organism evidence="1 2">
    <name type="scientific">Streptomyces lydicus</name>
    <dbReference type="NCBI Taxonomy" id="47763"/>
    <lineage>
        <taxon>Bacteria</taxon>
        <taxon>Bacillati</taxon>
        <taxon>Actinomycetota</taxon>
        <taxon>Actinomycetes</taxon>
        <taxon>Kitasatosporales</taxon>
        <taxon>Streptomycetaceae</taxon>
        <taxon>Streptomyces</taxon>
    </lineage>
</organism>
<sequence>MTPPSAPRSPQPVLLGDAEVRARLTPAMATAAVRHALLEHRAGRLAAPPRVHAGLGGGELVFTVGALAAEGAQGAPEVHGFRAYGTADRAGEQLVAVWDSASGRLTAVVHGQELGPRRTGAIGAVAVEALARTGGPAGCRLGLIGTGPQGWAQLWALSASASHRPAEVAVFGRRRERAERFAARVREELGLAARAVDSARAAVQDREVVIVATNSPTPVLEADWVAPGTHLSTLGPKSTTHYEIPPELAGRAAAIVTDSPAQAGSYGTDHLLGPAPLTALGAVLAGTTPGRRGRDDITLFSSVGLAGTEVAVAAALTRA</sequence>
<name>A0A1D7VGW4_9ACTN</name>
<reference evidence="1 2" key="1">
    <citation type="submission" date="2016-09" db="EMBL/GenBank/DDBJ databases">
        <title>Complete genome sequencing of Streptomyces lydicus 103 and metabolic pathways analysis of antibiotic biosynthesis.</title>
        <authorList>
            <person name="Jia N."/>
            <person name="Ding M.-Z."/>
            <person name="Gao F."/>
            <person name="Yuan Y.-J."/>
        </authorList>
    </citation>
    <scope>NUCLEOTIDE SEQUENCE [LARGE SCALE GENOMIC DNA]</scope>
    <source>
        <strain evidence="1 2">103</strain>
    </source>
</reference>
<keyword evidence="2" id="KW-1185">Reference proteome</keyword>
<dbReference type="GO" id="GO:0005737">
    <property type="term" value="C:cytoplasm"/>
    <property type="evidence" value="ECO:0007669"/>
    <property type="project" value="TreeGrafter"/>
</dbReference>
<dbReference type="InterPro" id="IPR036291">
    <property type="entry name" value="NAD(P)-bd_dom_sf"/>
</dbReference>
<dbReference type="PIRSF" id="PIRSF001439">
    <property type="entry name" value="CryM"/>
    <property type="match status" value="1"/>
</dbReference>
<evidence type="ECO:0000313" key="2">
    <source>
        <dbReference type="Proteomes" id="UP000094094"/>
    </source>
</evidence>
<dbReference type="InterPro" id="IPR003462">
    <property type="entry name" value="ODC_Mu_crystall"/>
</dbReference>
<protein>
    <submittedName>
        <fullName evidence="1">Ornithine cyclodeaminase</fullName>
    </submittedName>
</protein>
<dbReference type="RefSeq" id="WP_069567865.1">
    <property type="nucleotide sequence ID" value="NZ_CP017157.1"/>
</dbReference>
<dbReference type="AlphaFoldDB" id="A0A1D7VGW4"/>
<evidence type="ECO:0000313" key="1">
    <source>
        <dbReference type="EMBL" id="AOP46003.1"/>
    </source>
</evidence>
<proteinExistence type="predicted"/>